<accession>L8GJ39</accession>
<dbReference type="RefSeq" id="XP_004334786.1">
    <property type="nucleotide sequence ID" value="XM_004334738.1"/>
</dbReference>
<feature type="region of interest" description="Disordered" evidence="2">
    <location>
        <begin position="399"/>
        <end position="424"/>
    </location>
</feature>
<organism evidence="3 4">
    <name type="scientific">Acanthamoeba castellanii (strain ATCC 30010 / Neff)</name>
    <dbReference type="NCBI Taxonomy" id="1257118"/>
    <lineage>
        <taxon>Eukaryota</taxon>
        <taxon>Amoebozoa</taxon>
        <taxon>Discosea</taxon>
        <taxon>Longamoebia</taxon>
        <taxon>Centramoebida</taxon>
        <taxon>Acanthamoebidae</taxon>
        <taxon>Acanthamoeba</taxon>
    </lineage>
</organism>
<evidence type="ECO:0000256" key="1">
    <source>
        <dbReference type="SAM" id="Coils"/>
    </source>
</evidence>
<dbReference type="VEuPathDB" id="AmoebaDB:ACA1_093080"/>
<dbReference type="Proteomes" id="UP000011083">
    <property type="component" value="Unassembled WGS sequence"/>
</dbReference>
<dbReference type="SUPFAM" id="SSF55785">
    <property type="entry name" value="PYP-like sensor domain (PAS domain)"/>
    <property type="match status" value="1"/>
</dbReference>
<dbReference type="Gene3D" id="3.30.450.20">
    <property type="entry name" value="PAS domain"/>
    <property type="match status" value="1"/>
</dbReference>
<dbReference type="InterPro" id="IPR035965">
    <property type="entry name" value="PAS-like_dom_sf"/>
</dbReference>
<evidence type="ECO:0000313" key="4">
    <source>
        <dbReference type="Proteomes" id="UP000011083"/>
    </source>
</evidence>
<keyword evidence="4" id="KW-1185">Reference proteome</keyword>
<evidence type="ECO:0000256" key="2">
    <source>
        <dbReference type="SAM" id="MobiDB-lite"/>
    </source>
</evidence>
<reference evidence="3 4" key="1">
    <citation type="journal article" date="2013" name="Genome Biol.">
        <title>Genome of Acanthamoeba castellanii highlights extensive lateral gene transfer and early evolution of tyrosine kinase signaling.</title>
        <authorList>
            <person name="Clarke M."/>
            <person name="Lohan A.J."/>
            <person name="Liu B."/>
            <person name="Lagkouvardos I."/>
            <person name="Roy S."/>
            <person name="Zafar N."/>
            <person name="Bertelli C."/>
            <person name="Schilde C."/>
            <person name="Kianianmomeni A."/>
            <person name="Burglin T.R."/>
            <person name="Frech C."/>
            <person name="Turcotte B."/>
            <person name="Kopec K.O."/>
            <person name="Synnott J.M."/>
            <person name="Choo C."/>
            <person name="Paponov I."/>
            <person name="Finkler A."/>
            <person name="Soon Heng Tan C."/>
            <person name="Hutchins A.P."/>
            <person name="Weinmeier T."/>
            <person name="Rattei T."/>
            <person name="Chu J.S."/>
            <person name="Gimenez G."/>
            <person name="Irimia M."/>
            <person name="Rigden D.J."/>
            <person name="Fitzpatrick D.A."/>
            <person name="Lorenzo-Morales J."/>
            <person name="Bateman A."/>
            <person name="Chiu C.H."/>
            <person name="Tang P."/>
            <person name="Hegemann P."/>
            <person name="Fromm H."/>
            <person name="Raoult D."/>
            <person name="Greub G."/>
            <person name="Miranda-Saavedra D."/>
            <person name="Chen N."/>
            <person name="Nash P."/>
            <person name="Ginger M.L."/>
            <person name="Horn M."/>
            <person name="Schaap P."/>
            <person name="Caler L."/>
            <person name="Loftus B."/>
        </authorList>
    </citation>
    <scope>NUCLEOTIDE SEQUENCE [LARGE SCALE GENOMIC DNA]</scope>
    <source>
        <strain evidence="3 4">Neff</strain>
    </source>
</reference>
<name>L8GJ39_ACACF</name>
<protein>
    <recommendedName>
        <fullName evidence="5">PAS domain-containing protein</fullName>
    </recommendedName>
</protein>
<dbReference type="EMBL" id="KB008103">
    <property type="protein sequence ID" value="ELR12773.1"/>
    <property type="molecule type" value="Genomic_DNA"/>
</dbReference>
<evidence type="ECO:0008006" key="5">
    <source>
        <dbReference type="Google" id="ProtNLM"/>
    </source>
</evidence>
<keyword evidence="1" id="KW-0175">Coiled coil</keyword>
<proteinExistence type="predicted"/>
<dbReference type="KEGG" id="acan:ACA1_093080"/>
<evidence type="ECO:0000313" key="3">
    <source>
        <dbReference type="EMBL" id="ELR12773.1"/>
    </source>
</evidence>
<dbReference type="AlphaFoldDB" id="L8GJ39"/>
<dbReference type="InterPro" id="IPR000014">
    <property type="entry name" value="PAS"/>
</dbReference>
<sequence>MNDTIGGQAKRQRASALVDSAEAQAQAQAGRVDGGFVGPLVREVKRENASLRDELTQLTTHRVRALEDDNRRLHAELLRLRSVVDDLQSLRNNHQPPNSQLQLYLNPAFITSSSPSPPSPSSFFNPSLSLSSSSLLSPSFLSSSDLGPLSARGAGGGWAPNRGGRPTWAGLLGMPAFRPLAKRALPFLDDYAGELATRPCVFDDVFNDIYAVFDMREPADPQELCVNSPIFTYASPGYCAVTGYEMEELVGKPIQTISRTDKETLFIVLVNIFAKPPSPVGDLWATVQTWQHKNGTPLMLRLRHQLFYNQLWQWLVLVTESVLESPHLQPQNDILHTPDEFQRFRTRFPAFFDSLFTTSTRTARLKAAGSTTTSLGRPLSASFGVEQWFTAPLPSGGVTGATIRELDDDSADTPPPQAVAPAEVTGDYQLGDILSILDSPRAPFSPFST</sequence>
<gene>
    <name evidence="3" type="ORF">ACA1_093080</name>
</gene>
<feature type="coiled-coil region" evidence="1">
    <location>
        <begin position="41"/>
        <end position="83"/>
    </location>
</feature>
<dbReference type="GeneID" id="14913237"/>
<dbReference type="CDD" id="cd00130">
    <property type="entry name" value="PAS"/>
    <property type="match status" value="1"/>
</dbReference>